<comment type="caution">
    <text evidence="3">The sequence shown here is derived from an EMBL/GenBank/DDBJ whole genome shotgun (WGS) entry which is preliminary data.</text>
</comment>
<evidence type="ECO:0000313" key="3">
    <source>
        <dbReference type="EMBL" id="MCC2231155.1"/>
    </source>
</evidence>
<gene>
    <name evidence="3" type="ORF">LKD81_09145</name>
</gene>
<feature type="transmembrane region" description="Helical" evidence="2">
    <location>
        <begin position="12"/>
        <end position="36"/>
    </location>
</feature>
<reference evidence="3" key="1">
    <citation type="submission" date="2021-10" db="EMBL/GenBank/DDBJ databases">
        <title>Anaerobic single-cell dispensing facilitates the cultivation of human gut bacteria.</title>
        <authorList>
            <person name="Afrizal A."/>
        </authorList>
    </citation>
    <scope>NUCLEOTIDE SEQUENCE</scope>
    <source>
        <strain evidence="3">CLA-AA-H215</strain>
    </source>
</reference>
<dbReference type="AlphaFoldDB" id="A0AAE3EBY4"/>
<evidence type="ECO:0000313" key="4">
    <source>
        <dbReference type="Proteomes" id="UP001198182"/>
    </source>
</evidence>
<keyword evidence="2" id="KW-0812">Transmembrane</keyword>
<accession>A0AAE3EBY4</accession>
<dbReference type="EMBL" id="JAJEQR010000023">
    <property type="protein sequence ID" value="MCC2231155.1"/>
    <property type="molecule type" value="Genomic_DNA"/>
</dbReference>
<name>A0AAE3EBY4_9FIRM</name>
<dbReference type="RefSeq" id="WP_308453678.1">
    <property type="nucleotide sequence ID" value="NZ_JAJEQR010000023.1"/>
</dbReference>
<keyword evidence="4" id="KW-1185">Reference proteome</keyword>
<evidence type="ECO:0000256" key="1">
    <source>
        <dbReference type="SAM" id="MobiDB-lite"/>
    </source>
</evidence>
<keyword evidence="2" id="KW-1133">Transmembrane helix</keyword>
<dbReference type="Proteomes" id="UP001198182">
    <property type="component" value="Unassembled WGS sequence"/>
</dbReference>
<organism evidence="3 4">
    <name type="scientific">Hominifimenecus microfluidus</name>
    <dbReference type="NCBI Taxonomy" id="2885348"/>
    <lineage>
        <taxon>Bacteria</taxon>
        <taxon>Bacillati</taxon>
        <taxon>Bacillota</taxon>
        <taxon>Clostridia</taxon>
        <taxon>Lachnospirales</taxon>
        <taxon>Lachnospiraceae</taxon>
        <taxon>Hominifimenecus</taxon>
    </lineage>
</organism>
<proteinExistence type="predicted"/>
<protein>
    <submittedName>
        <fullName evidence="3">Uncharacterized protein</fullName>
    </submittedName>
</protein>
<evidence type="ECO:0000256" key="2">
    <source>
        <dbReference type="SAM" id="Phobius"/>
    </source>
</evidence>
<feature type="region of interest" description="Disordered" evidence="1">
    <location>
        <begin position="98"/>
        <end position="119"/>
    </location>
</feature>
<keyword evidence="2" id="KW-0472">Membrane</keyword>
<sequence length="195" mass="21120">MNKRNQAQASSLFLLELTMAILFFSIASAVCVQIFVKSRAMSLHAEELNAAVREVSSAAEIVRASKSRAEAEEMIRSFYGDAVIWTEMAGESMAGMPEENRADVSDGAETAGGSSTEPMSEYVSRADFTVYYDEEFRLFTGENAGASADPAYRLQISLAEADGMLTAELAFWDDTAAADAAIYEQSAAHYMGGDR</sequence>